<evidence type="ECO:0000313" key="1">
    <source>
        <dbReference type="EMBL" id="CAB5222358.1"/>
    </source>
</evidence>
<name>A0A6J7WZR3_9CAUD</name>
<reference evidence="1" key="1">
    <citation type="submission" date="2020-05" db="EMBL/GenBank/DDBJ databases">
        <authorList>
            <person name="Chiriac C."/>
            <person name="Salcher M."/>
            <person name="Ghai R."/>
            <person name="Kavagutti S V."/>
        </authorList>
    </citation>
    <scope>NUCLEOTIDE SEQUENCE</scope>
</reference>
<dbReference type="NCBIfam" id="TIGR01725">
    <property type="entry name" value="phge_HK97_gp10"/>
    <property type="match status" value="1"/>
</dbReference>
<sequence length="184" mass="20622">MDAKFEVTGLKETLEVFNQLQAEIGDKDAKSKVLIPAVRDAMKPVLAMAKATAPKDTGLLQNSLYITARRPSKKDMKSRYINPSDSVISLVSTRPIPKKLKREFQSSYGHLKGKAYTNERRKFYKEHGFSYDARAIANEFGTGKMSANPFMRSSLESQAQSVTALLGNILKLKIESFRSKQKLT</sequence>
<gene>
    <name evidence="1" type="ORF">UFOVP367_2</name>
</gene>
<proteinExistence type="predicted"/>
<organism evidence="1">
    <name type="scientific">uncultured Caudovirales phage</name>
    <dbReference type="NCBI Taxonomy" id="2100421"/>
    <lineage>
        <taxon>Viruses</taxon>
        <taxon>Duplodnaviria</taxon>
        <taxon>Heunggongvirae</taxon>
        <taxon>Uroviricota</taxon>
        <taxon>Caudoviricetes</taxon>
        <taxon>Peduoviridae</taxon>
        <taxon>Maltschvirus</taxon>
        <taxon>Maltschvirus maltsch</taxon>
    </lineage>
</organism>
<accession>A0A6J7WZR3</accession>
<dbReference type="InterPro" id="IPR010064">
    <property type="entry name" value="HK97-gp10_tail"/>
</dbReference>
<protein>
    <submittedName>
        <fullName evidence="1">Phge_HK97_gp10, phage protein, HK97 gp10 family</fullName>
    </submittedName>
</protein>
<dbReference type="EMBL" id="LR798310">
    <property type="protein sequence ID" value="CAB5222358.1"/>
    <property type="molecule type" value="Genomic_DNA"/>
</dbReference>